<dbReference type="GO" id="GO:0006355">
    <property type="term" value="P:regulation of DNA-templated transcription"/>
    <property type="evidence" value="ECO:0007669"/>
    <property type="project" value="InterPro"/>
</dbReference>
<dbReference type="SUPFAM" id="SSF55874">
    <property type="entry name" value="ATPase domain of HSP90 chaperone/DNA topoisomerase II/histidine kinase"/>
    <property type="match status" value="1"/>
</dbReference>
<evidence type="ECO:0000256" key="1">
    <source>
        <dbReference type="ARBA" id="ARBA00022543"/>
    </source>
</evidence>
<dbReference type="InterPro" id="IPR011495">
    <property type="entry name" value="Sig_transdc_His_kin_sub2_dim/P"/>
</dbReference>
<gene>
    <name evidence="6" type="ORF">GGQ87_000818</name>
</gene>
<dbReference type="Proteomes" id="UP000587415">
    <property type="component" value="Unassembled WGS sequence"/>
</dbReference>
<comment type="caution">
    <text evidence="6">The sequence shown here is derived from an EMBL/GenBank/DDBJ whole genome shotgun (WGS) entry which is preliminary data.</text>
</comment>
<dbReference type="InterPro" id="IPR036890">
    <property type="entry name" value="HATPase_C_sf"/>
</dbReference>
<dbReference type="InterPro" id="IPR035965">
    <property type="entry name" value="PAS-like_dom_sf"/>
</dbReference>
<keyword evidence="6" id="KW-0808">Transferase</keyword>
<evidence type="ECO:0000313" key="6">
    <source>
        <dbReference type="EMBL" id="NJC40560.1"/>
    </source>
</evidence>
<dbReference type="GO" id="GO:0009584">
    <property type="term" value="P:detection of visible light"/>
    <property type="evidence" value="ECO:0007669"/>
    <property type="project" value="InterPro"/>
</dbReference>
<dbReference type="Gene3D" id="3.30.450.40">
    <property type="match status" value="1"/>
</dbReference>
<accession>A0A7X5YIF4</accession>
<dbReference type="GO" id="GO:0009881">
    <property type="term" value="F:photoreceptor activity"/>
    <property type="evidence" value="ECO:0007669"/>
    <property type="project" value="UniProtKB-KW"/>
</dbReference>
<protein>
    <submittedName>
        <fullName evidence="6">Light-regulated signal transduction histidine kinase (Bacteriophytochrome)</fullName>
    </submittedName>
</protein>
<dbReference type="SUPFAM" id="SSF55785">
    <property type="entry name" value="PYP-like sensor domain (PAS domain)"/>
    <property type="match status" value="1"/>
</dbReference>
<keyword evidence="6" id="KW-0418">Kinase</keyword>
<dbReference type="Pfam" id="PF00360">
    <property type="entry name" value="PHY"/>
    <property type="match status" value="1"/>
</dbReference>
<dbReference type="InterPro" id="IPR029016">
    <property type="entry name" value="GAF-like_dom_sf"/>
</dbReference>
<dbReference type="EMBL" id="JAATJM010000001">
    <property type="protein sequence ID" value="NJC40560.1"/>
    <property type="molecule type" value="Genomic_DNA"/>
</dbReference>
<reference evidence="6 7" key="1">
    <citation type="submission" date="2020-03" db="EMBL/GenBank/DDBJ databases">
        <title>Genomic Encyclopedia of Type Strains, Phase IV (KMG-IV): sequencing the most valuable type-strain genomes for metagenomic binning, comparative biology and taxonomic classification.</title>
        <authorList>
            <person name="Goeker M."/>
        </authorList>
    </citation>
    <scope>NUCLEOTIDE SEQUENCE [LARGE SCALE GENOMIC DNA]</scope>
    <source>
        <strain evidence="6 7">DSM 4736</strain>
    </source>
</reference>
<feature type="domain" description="Phytochrome chromophore attachment site" evidence="5">
    <location>
        <begin position="140"/>
        <end position="295"/>
    </location>
</feature>
<dbReference type="InterPro" id="IPR043150">
    <property type="entry name" value="Phytochrome_PHY_sf"/>
</dbReference>
<dbReference type="PANTHER" id="PTHR43065">
    <property type="entry name" value="SENSOR HISTIDINE KINASE"/>
    <property type="match status" value="1"/>
</dbReference>
<dbReference type="Pfam" id="PF07568">
    <property type="entry name" value="HisKA_2"/>
    <property type="match status" value="1"/>
</dbReference>
<dbReference type="PANTHER" id="PTHR43065:SF42">
    <property type="entry name" value="TWO-COMPONENT SENSOR PPRA"/>
    <property type="match status" value="1"/>
</dbReference>
<dbReference type="SUPFAM" id="SSF55781">
    <property type="entry name" value="GAF domain-like"/>
    <property type="match status" value="2"/>
</dbReference>
<dbReference type="GO" id="GO:0016301">
    <property type="term" value="F:kinase activity"/>
    <property type="evidence" value="ECO:0007669"/>
    <property type="project" value="UniProtKB-KW"/>
</dbReference>
<evidence type="ECO:0000256" key="3">
    <source>
        <dbReference type="ARBA" id="ARBA00022991"/>
    </source>
</evidence>
<dbReference type="InterPro" id="IPR013515">
    <property type="entry name" value="Phytochrome_cen-reg"/>
</dbReference>
<dbReference type="AlphaFoldDB" id="A0A7X5YIF4"/>
<keyword evidence="2" id="KW-0716">Sensory transduction</keyword>
<dbReference type="Pfam" id="PF01590">
    <property type="entry name" value="GAF"/>
    <property type="match status" value="1"/>
</dbReference>
<sequence>MSETTVEAALNDCDREPIHIPGSIQPHGIMLVLDDDVSTVVQGAGGVERLTGRDDWVGARLETLLTPEIAEAVASLERPEGLSYAGRWQAADGVWHDVTTHLAGGRRVVEAERSSQAPETGIALLSRLDHAAAAFERAGNVRSLAARAAEEFRELTGFDRVMIYRFLDDEAGSVLAEARAEGMASFLNHHFPATDIPRQARALYVRNTVRVIPDVGYEPAPLRPALAGPPLDMSDSVLRSVSPVHMQYMRNMGVGASASISIVTDGMLWGLIACHHATPKLMTHEVRIAAAALARGLARQLKAKDEADIYRERVRLRGLEDELLARIPLEEPLEASLAANLQQTVDLVQANGAAVMRGKTVRSGGVCPPGDAIVALGKWLARTAAGRVVTTNSLAEIYPAAEAWSAEASGLMAFVISAEEPFVVMWFRAETVEVVRWAGDPHAAVKTGPSGKLTPRASFEDWTETVRGKARRWSTPEIETAARFREALFDLRSMRQMRAVNMSLQETVADKDLRLEHQDFLLREVNHRVQNSLSLIASFLALQARDNGGGQSPGEVLKEAQRRVKAVSLVHSRLYKADQFETIDLGRYFGELIEDMGLSSGVEWASHIQTELAPISVPAQRAVTYGLVLTELMINAQKYAYGGKPGPLGIVLEQVRGTIRLIVTDQGVGQGETGKGFGSRMIESLAGQLGATVEYQKARPGLRVVLSGPAA</sequence>
<dbReference type="InterPro" id="IPR003018">
    <property type="entry name" value="GAF"/>
</dbReference>
<evidence type="ECO:0000256" key="4">
    <source>
        <dbReference type="ARBA" id="ARBA00023170"/>
    </source>
</evidence>
<keyword evidence="7" id="KW-1185">Reference proteome</keyword>
<evidence type="ECO:0000259" key="5">
    <source>
        <dbReference type="PROSITE" id="PS50046"/>
    </source>
</evidence>
<dbReference type="Gene3D" id="3.30.450.270">
    <property type="match status" value="1"/>
</dbReference>
<keyword evidence="4" id="KW-0675">Receptor</keyword>
<dbReference type="InterPro" id="IPR013654">
    <property type="entry name" value="PAS_2"/>
</dbReference>
<keyword evidence="1" id="KW-0600">Photoreceptor protein</keyword>
<evidence type="ECO:0000256" key="2">
    <source>
        <dbReference type="ARBA" id="ARBA00022606"/>
    </source>
</evidence>
<dbReference type="InterPro" id="IPR016132">
    <property type="entry name" value="Phyto_chromo_attachment"/>
</dbReference>
<evidence type="ECO:0000313" key="7">
    <source>
        <dbReference type="Proteomes" id="UP000587415"/>
    </source>
</evidence>
<dbReference type="InterPro" id="IPR001294">
    <property type="entry name" value="Phytochrome"/>
</dbReference>
<dbReference type="Gene3D" id="3.30.565.10">
    <property type="entry name" value="Histidine kinase-like ATPase, C-terminal domain"/>
    <property type="match status" value="1"/>
</dbReference>
<dbReference type="Pfam" id="PF08446">
    <property type="entry name" value="PAS_2"/>
    <property type="match status" value="1"/>
</dbReference>
<dbReference type="PRINTS" id="PR01033">
    <property type="entry name" value="PHYTOCHROME"/>
</dbReference>
<keyword evidence="3" id="KW-0157">Chromophore</keyword>
<organism evidence="6 7">
    <name type="scientific">Brevundimonas alba</name>
    <dbReference type="NCBI Taxonomy" id="74314"/>
    <lineage>
        <taxon>Bacteria</taxon>
        <taxon>Pseudomonadati</taxon>
        <taxon>Pseudomonadota</taxon>
        <taxon>Alphaproteobacteria</taxon>
        <taxon>Caulobacterales</taxon>
        <taxon>Caulobacteraceae</taxon>
        <taxon>Brevundimonas</taxon>
    </lineage>
</organism>
<name>A0A7X5YIF4_9CAUL</name>
<dbReference type="RefSeq" id="WP_342448298.1">
    <property type="nucleotide sequence ID" value="NZ_JAATJM010000001.1"/>
</dbReference>
<dbReference type="Gene3D" id="3.30.450.20">
    <property type="entry name" value="PAS domain"/>
    <property type="match status" value="2"/>
</dbReference>
<dbReference type="PROSITE" id="PS50046">
    <property type="entry name" value="PHYTOCHROME_2"/>
    <property type="match status" value="1"/>
</dbReference>
<proteinExistence type="predicted"/>